<evidence type="ECO:0000256" key="1">
    <source>
        <dbReference type="SAM" id="MobiDB-lite"/>
    </source>
</evidence>
<reference evidence="2 3" key="1">
    <citation type="submission" date="2024-01" db="EMBL/GenBank/DDBJ databases">
        <title>The genomes of 5 underutilized Papilionoideae crops provide insights into root nodulation and disease resistanc.</title>
        <authorList>
            <person name="Jiang F."/>
        </authorList>
    </citation>
    <scope>NUCLEOTIDE SEQUENCE [LARGE SCALE GENOMIC DNA]</scope>
    <source>
        <strain evidence="2">JINMINGXINNONG_FW02</strain>
        <tissue evidence="2">Leaves</tissue>
    </source>
</reference>
<feature type="region of interest" description="Disordered" evidence="1">
    <location>
        <begin position="338"/>
        <end position="373"/>
    </location>
</feature>
<name>A0AAN9RNN2_PHACN</name>
<dbReference type="Proteomes" id="UP001374584">
    <property type="component" value="Unassembled WGS sequence"/>
</dbReference>
<evidence type="ECO:0000313" key="3">
    <source>
        <dbReference type="Proteomes" id="UP001374584"/>
    </source>
</evidence>
<dbReference type="GO" id="GO:0007142">
    <property type="term" value="P:male meiosis II"/>
    <property type="evidence" value="ECO:0007669"/>
    <property type="project" value="InterPro"/>
</dbReference>
<dbReference type="InterPro" id="IPR039300">
    <property type="entry name" value="JASON"/>
</dbReference>
<feature type="region of interest" description="Disordered" evidence="1">
    <location>
        <begin position="135"/>
        <end position="155"/>
    </location>
</feature>
<protein>
    <recommendedName>
        <fullName evidence="4">Protein JASON</fullName>
    </recommendedName>
</protein>
<proteinExistence type="predicted"/>
<dbReference type="PANTHER" id="PTHR33318:SF17">
    <property type="entry name" value="PROTEIN JASON"/>
    <property type="match status" value="1"/>
</dbReference>
<evidence type="ECO:0000313" key="2">
    <source>
        <dbReference type="EMBL" id="KAK7372798.1"/>
    </source>
</evidence>
<comment type="caution">
    <text evidence="2">The sequence shown here is derived from an EMBL/GenBank/DDBJ whole genome shotgun (WGS) entry which is preliminary data.</text>
</comment>
<keyword evidence="3" id="KW-1185">Reference proteome</keyword>
<dbReference type="EMBL" id="JAYMYR010000003">
    <property type="protein sequence ID" value="KAK7372798.1"/>
    <property type="molecule type" value="Genomic_DNA"/>
</dbReference>
<dbReference type="AlphaFoldDB" id="A0AAN9RNN2"/>
<sequence length="472" mass="53633">MVSCTFGIWKLSFSVEIDYAEWCQNFHDMLRRVFCFIIRFFFRSFNKVMGCFFACFRIRDARSAQTPQIPTSNRSNGVVISRNSSSSLLSEEERDDSARMDGVGFQGDFQELKDEAKFLKACGALTRTPIEIRKASEKLKTSPSPDQDSDPSRFHTWFPNTSVEKLQPDVQPFDQPTPIKLCQKWGNNMDSFEHTPSSCISKAQDTQDDSVDYIEKSCAGILHKGDRPERNAALVSPLLPTNTQRKNKSVRFENETDLASYGSSSDDWHTKENKSPNNQSAYKQSPYPTPLKLFDEMQTPGTVYPASLEELQSGKGQVRCQFVYPTNNPGDNVFRCKILEDGDSNPEEDSSELSDLVDQSQNGTPTPKEGLKKISNGYENEEKSILSSRLTPLSVFEEHSPISLKWWYGNGIPNSTTKYKEDQKVKWHATPFEERLDKALSENFISKRKLVRGKPVEFDDIEENDTASSQQL</sequence>
<gene>
    <name evidence="2" type="ORF">VNO80_06186</name>
</gene>
<dbReference type="PANTHER" id="PTHR33318">
    <property type="entry name" value="ASPARTYL/GLUTAMYL-TRNA(ASN/GLN) AMIDOTRANSFERASE SUBUNIT"/>
    <property type="match status" value="1"/>
</dbReference>
<feature type="compositionally biased region" description="Acidic residues" evidence="1">
    <location>
        <begin position="341"/>
        <end position="352"/>
    </location>
</feature>
<organism evidence="2 3">
    <name type="scientific">Phaseolus coccineus</name>
    <name type="common">Scarlet runner bean</name>
    <name type="synonym">Phaseolus multiflorus</name>
    <dbReference type="NCBI Taxonomy" id="3886"/>
    <lineage>
        <taxon>Eukaryota</taxon>
        <taxon>Viridiplantae</taxon>
        <taxon>Streptophyta</taxon>
        <taxon>Embryophyta</taxon>
        <taxon>Tracheophyta</taxon>
        <taxon>Spermatophyta</taxon>
        <taxon>Magnoliopsida</taxon>
        <taxon>eudicotyledons</taxon>
        <taxon>Gunneridae</taxon>
        <taxon>Pentapetalae</taxon>
        <taxon>rosids</taxon>
        <taxon>fabids</taxon>
        <taxon>Fabales</taxon>
        <taxon>Fabaceae</taxon>
        <taxon>Papilionoideae</taxon>
        <taxon>50 kb inversion clade</taxon>
        <taxon>NPAAA clade</taxon>
        <taxon>indigoferoid/millettioid clade</taxon>
        <taxon>Phaseoleae</taxon>
        <taxon>Phaseolus</taxon>
    </lineage>
</organism>
<accession>A0AAN9RNN2</accession>
<feature type="region of interest" description="Disordered" evidence="1">
    <location>
        <begin position="232"/>
        <end position="294"/>
    </location>
</feature>
<evidence type="ECO:0008006" key="4">
    <source>
        <dbReference type="Google" id="ProtNLM"/>
    </source>
</evidence>